<dbReference type="SMART" id="SM00254">
    <property type="entry name" value="ShKT"/>
    <property type="match status" value="3"/>
</dbReference>
<feature type="non-terminal residue" evidence="4">
    <location>
        <position position="203"/>
    </location>
</feature>
<protein>
    <recommendedName>
        <fullName evidence="3">ShKT domain-containing protein</fullName>
    </recommendedName>
</protein>
<feature type="disulfide bond" evidence="1">
    <location>
        <begin position="18"/>
        <end position="52"/>
    </location>
</feature>
<feature type="domain" description="ShKT" evidence="3">
    <location>
        <begin position="69"/>
        <end position="106"/>
    </location>
</feature>
<dbReference type="PANTHER" id="PTHR21724">
    <property type="entry name" value="SHKT DOMAIN-CONTAINING PROTEIN"/>
    <property type="match status" value="1"/>
</dbReference>
<keyword evidence="1" id="KW-1015">Disulfide bond</keyword>
<dbReference type="InterPro" id="IPR003582">
    <property type="entry name" value="ShKT_dom"/>
</dbReference>
<dbReference type="Gene3D" id="1.10.10.1940">
    <property type="match status" value="3"/>
</dbReference>
<feature type="disulfide bond" evidence="1">
    <location>
        <begin position="123"/>
        <end position="157"/>
    </location>
</feature>
<sequence length="203" mass="21967">MNEDDADETPMMSPERACGDRNQYCVSWASQGYCRTNYAYMVQSCRRACGFCTVTSGGTGGGSMTNTNCMDNHYHCPSWATRGFCAPGNSHHTYMMRYCRKSCRKCSTEGTGTGTGGQGGGDCRDTHQHCEDWARRGECTKNPNYMHVRCRPSCGLCTTGGGGGEGGTGGTGGEGGDGDSGEETEMEEEDTDDEEEEEEEMEE</sequence>
<name>C3YGA2_BRAFL</name>
<dbReference type="eggNOG" id="ENOG502SBSS">
    <property type="taxonomic scope" value="Eukaryota"/>
</dbReference>
<feature type="compositionally biased region" description="Gly residues" evidence="2">
    <location>
        <begin position="163"/>
        <end position="175"/>
    </location>
</feature>
<feature type="domain" description="ShKT" evidence="3">
    <location>
        <begin position="123"/>
        <end position="157"/>
    </location>
</feature>
<evidence type="ECO:0000313" key="4">
    <source>
        <dbReference type="EMBL" id="EEN60623.1"/>
    </source>
</evidence>
<comment type="caution">
    <text evidence="1">Lacks conserved residue(s) required for the propagation of feature annotation.</text>
</comment>
<feature type="compositionally biased region" description="Acidic residues" evidence="2">
    <location>
        <begin position="176"/>
        <end position="203"/>
    </location>
</feature>
<proteinExistence type="predicted"/>
<dbReference type="Pfam" id="PF01549">
    <property type="entry name" value="ShK"/>
    <property type="match status" value="3"/>
</dbReference>
<gene>
    <name evidence="4" type="ORF">BRAFLDRAFT_92846</name>
</gene>
<organism>
    <name type="scientific">Branchiostoma floridae</name>
    <name type="common">Florida lancelet</name>
    <name type="synonym">Amphioxus</name>
    <dbReference type="NCBI Taxonomy" id="7739"/>
    <lineage>
        <taxon>Eukaryota</taxon>
        <taxon>Metazoa</taxon>
        <taxon>Chordata</taxon>
        <taxon>Cephalochordata</taxon>
        <taxon>Leptocardii</taxon>
        <taxon>Amphioxiformes</taxon>
        <taxon>Branchiostomatidae</taxon>
        <taxon>Branchiostoma</taxon>
    </lineage>
</organism>
<evidence type="ECO:0000256" key="1">
    <source>
        <dbReference type="PROSITE-ProRule" id="PRU01005"/>
    </source>
</evidence>
<dbReference type="PANTHER" id="PTHR21724:SF109">
    <property type="entry name" value="SHKT DOMAIN-CONTAINING PROTEIN"/>
    <property type="match status" value="1"/>
</dbReference>
<dbReference type="AlphaFoldDB" id="C3YGA2"/>
<dbReference type="PROSITE" id="PS51670">
    <property type="entry name" value="SHKT"/>
    <property type="match status" value="3"/>
</dbReference>
<evidence type="ECO:0000256" key="2">
    <source>
        <dbReference type="SAM" id="MobiDB-lite"/>
    </source>
</evidence>
<feature type="region of interest" description="Disordered" evidence="2">
    <location>
        <begin position="163"/>
        <end position="203"/>
    </location>
</feature>
<reference evidence="4" key="1">
    <citation type="journal article" date="2008" name="Nature">
        <title>The amphioxus genome and the evolution of the chordate karyotype.</title>
        <authorList>
            <consortium name="US DOE Joint Genome Institute (JGI-PGF)"/>
            <person name="Putnam N.H."/>
            <person name="Butts T."/>
            <person name="Ferrier D.E.K."/>
            <person name="Furlong R.F."/>
            <person name="Hellsten U."/>
            <person name="Kawashima T."/>
            <person name="Robinson-Rechavi M."/>
            <person name="Shoguchi E."/>
            <person name="Terry A."/>
            <person name="Yu J.-K."/>
            <person name="Benito-Gutierrez E.L."/>
            <person name="Dubchak I."/>
            <person name="Garcia-Fernandez J."/>
            <person name="Gibson-Brown J.J."/>
            <person name="Grigoriev I.V."/>
            <person name="Horton A.C."/>
            <person name="de Jong P.J."/>
            <person name="Jurka J."/>
            <person name="Kapitonov V.V."/>
            <person name="Kohara Y."/>
            <person name="Kuroki Y."/>
            <person name="Lindquist E."/>
            <person name="Lucas S."/>
            <person name="Osoegawa K."/>
            <person name="Pennacchio L.A."/>
            <person name="Salamov A.A."/>
            <person name="Satou Y."/>
            <person name="Sauka-Spengler T."/>
            <person name="Schmutz J."/>
            <person name="Shin-I T."/>
            <person name="Toyoda A."/>
            <person name="Bronner-Fraser M."/>
            <person name="Fujiyama A."/>
            <person name="Holland L.Z."/>
            <person name="Holland P.W.H."/>
            <person name="Satoh N."/>
            <person name="Rokhsar D.S."/>
        </authorList>
    </citation>
    <scope>NUCLEOTIDE SEQUENCE [LARGE SCALE GENOMIC DNA]</scope>
    <source>
        <strain evidence="4">S238N-H82</strain>
        <tissue evidence="4">Testes</tissue>
    </source>
</reference>
<feature type="domain" description="ShKT" evidence="3">
    <location>
        <begin position="18"/>
        <end position="52"/>
    </location>
</feature>
<dbReference type="InParanoid" id="C3YGA2"/>
<accession>C3YGA2</accession>
<dbReference type="EMBL" id="GG666511">
    <property type="protein sequence ID" value="EEN60623.1"/>
    <property type="molecule type" value="Genomic_DNA"/>
</dbReference>
<evidence type="ECO:0000259" key="3">
    <source>
        <dbReference type="PROSITE" id="PS51670"/>
    </source>
</evidence>